<proteinExistence type="predicted"/>
<comment type="caution">
    <text evidence="2">The sequence shown here is derived from an EMBL/GenBank/DDBJ whole genome shotgun (WGS) entry which is preliminary data.</text>
</comment>
<reference evidence="2" key="1">
    <citation type="submission" date="2023-11" db="EMBL/GenBank/DDBJ databases">
        <authorList>
            <person name="De Vega J J."/>
            <person name="De Vega J J."/>
        </authorList>
    </citation>
    <scope>NUCLEOTIDE SEQUENCE</scope>
</reference>
<gene>
    <name evidence="2" type="ORF">MYCIT1_LOCUS2997</name>
</gene>
<dbReference type="EMBL" id="CAVNYO010000040">
    <property type="protein sequence ID" value="CAK5263533.1"/>
    <property type="molecule type" value="Genomic_DNA"/>
</dbReference>
<keyword evidence="3" id="KW-1185">Reference proteome</keyword>
<evidence type="ECO:0000313" key="2">
    <source>
        <dbReference type="EMBL" id="CAK5263533.1"/>
    </source>
</evidence>
<accession>A0AAD2GTD7</accession>
<organism evidence="2 3">
    <name type="scientific">Mycena citricolor</name>
    <dbReference type="NCBI Taxonomy" id="2018698"/>
    <lineage>
        <taxon>Eukaryota</taxon>
        <taxon>Fungi</taxon>
        <taxon>Dikarya</taxon>
        <taxon>Basidiomycota</taxon>
        <taxon>Agaricomycotina</taxon>
        <taxon>Agaricomycetes</taxon>
        <taxon>Agaricomycetidae</taxon>
        <taxon>Agaricales</taxon>
        <taxon>Marasmiineae</taxon>
        <taxon>Mycenaceae</taxon>
        <taxon>Mycena</taxon>
    </lineage>
</organism>
<dbReference type="AlphaFoldDB" id="A0AAD2GTD7"/>
<sequence length="130" mass="13561">MITFVSPRYRQCIDASAGTLSGLDGAPAGQKDQGSSATPPRPRCPQPYDAVHGRCCCAHDLSGSGRVTGSAGAHIRPCWHIVQVAKVTSLSALEGAVNGGLTPGREISLLDCCPQLGHTCVAHYTYRTQG</sequence>
<name>A0AAD2GTD7_9AGAR</name>
<evidence type="ECO:0000256" key="1">
    <source>
        <dbReference type="SAM" id="MobiDB-lite"/>
    </source>
</evidence>
<dbReference type="Proteomes" id="UP001295794">
    <property type="component" value="Unassembled WGS sequence"/>
</dbReference>
<evidence type="ECO:0000313" key="3">
    <source>
        <dbReference type="Proteomes" id="UP001295794"/>
    </source>
</evidence>
<feature type="region of interest" description="Disordered" evidence="1">
    <location>
        <begin position="23"/>
        <end position="45"/>
    </location>
</feature>
<protein>
    <submittedName>
        <fullName evidence="2">Uncharacterized protein</fullName>
    </submittedName>
</protein>